<dbReference type="RefSeq" id="WP_206919815.1">
    <property type="nucleotide sequence ID" value="NZ_JAFLVV010000030.1"/>
</dbReference>
<keyword evidence="3" id="KW-1185">Reference proteome</keyword>
<protein>
    <submittedName>
        <fullName evidence="2">Zinc ribbon domain-containing protein</fullName>
    </submittedName>
</protein>
<evidence type="ECO:0000313" key="3">
    <source>
        <dbReference type="Proteomes" id="UP001252875"/>
    </source>
</evidence>
<reference evidence="2 3" key="1">
    <citation type="submission" date="2023-03" db="EMBL/GenBank/DDBJ databases">
        <authorList>
            <person name="Shen W."/>
            <person name="Cai J."/>
        </authorList>
    </citation>
    <scope>NUCLEOTIDE SEQUENCE [LARGE SCALE GENOMIC DNA]</scope>
    <source>
        <strain evidence="2 3">D6-4</strain>
    </source>
</reference>
<dbReference type="Proteomes" id="UP001252875">
    <property type="component" value="Unassembled WGS sequence"/>
</dbReference>
<comment type="caution">
    <text evidence="2">The sequence shown here is derived from an EMBL/GenBank/DDBJ whole genome shotgun (WGS) entry which is preliminary data.</text>
</comment>
<dbReference type="InterPro" id="IPR025868">
    <property type="entry name" value="Zn_ribbon_dom_put"/>
</dbReference>
<name>A0ABU3EX83_9ENTE</name>
<dbReference type="EMBL" id="JARPYI010000001">
    <property type="protein sequence ID" value="MDT2598923.1"/>
    <property type="molecule type" value="Genomic_DNA"/>
</dbReference>
<feature type="domain" description="Putative zinc ribbon" evidence="1">
    <location>
        <begin position="6"/>
        <end position="89"/>
    </location>
</feature>
<evidence type="ECO:0000259" key="1">
    <source>
        <dbReference type="Pfam" id="PF12674"/>
    </source>
</evidence>
<evidence type="ECO:0000313" key="2">
    <source>
        <dbReference type="EMBL" id="MDT2598923.1"/>
    </source>
</evidence>
<organism evidence="2 3">
    <name type="scientific">Enterococcus hulanensis</name>
    <dbReference type="NCBI Taxonomy" id="2559929"/>
    <lineage>
        <taxon>Bacteria</taxon>
        <taxon>Bacillati</taxon>
        <taxon>Bacillota</taxon>
        <taxon>Bacilli</taxon>
        <taxon>Lactobacillales</taxon>
        <taxon>Enterococcaceae</taxon>
        <taxon>Enterococcus</taxon>
    </lineage>
</organism>
<proteinExistence type="predicted"/>
<sequence>MDEMTYCQSCGMPLTKGTHGTEHDGSQNSEYCLYCYKHGAFVDDCTMEDMIAISLQHMKESGILEEQGKTEEETLEFMNSFFPDLKRWKKSS</sequence>
<dbReference type="Pfam" id="PF12674">
    <property type="entry name" value="Zn_ribbon_2"/>
    <property type="match status" value="1"/>
</dbReference>
<accession>A0ABU3EX83</accession>
<gene>
    <name evidence="2" type="ORF">P7D85_04000</name>
</gene>